<feature type="region of interest" description="Disordered" evidence="1">
    <location>
        <begin position="181"/>
        <end position="221"/>
    </location>
</feature>
<evidence type="ECO:0000313" key="4">
    <source>
        <dbReference type="Proteomes" id="UP000625711"/>
    </source>
</evidence>
<sequence length="456" mass="52697">MFILFTLVFITALAVPSSSQSHRNVEQNPSPLVYEPSAYTKERQFLPIPRARSTEYEYDPLQTYKSEIQYQPSYSTPPKAAIKTATRRSKQRRVQPTIEQFLKEVTPTTKTAYEPSPLQYTRSSAAKQPSFEIEESQQQSYFPQQNIQPTQLPKQLPAAQNLPAYHNVLLAQQYALYDKPQPRDQETEQGNEGTPKSAIFISQTVPKKLTPKPTKPKTSTLDEEIEYLTKLQYRQLQQQAKELRIPQYSKLDLLSNEERRNERPQIESRVPVPSQLAKPIKLPRIQNYQPQYQQPQGVDYQPDITYQSEPDIELKYKPTSNYEQSQLGQYQPQENSYRGGPKYLPDQKVLQLEESRYQQSDLPGTVTIPKYQIPKSSSLKTQYSLEGQLQHSGQSPQYQEIQHQSQPVLSKQETPVYQGPTDEEYRESEVKQRLGKNSNLRILKTGKPVVFIGHDE</sequence>
<feature type="region of interest" description="Disordered" evidence="1">
    <location>
        <begin position="387"/>
        <end position="434"/>
    </location>
</feature>
<feature type="region of interest" description="Disordered" evidence="1">
    <location>
        <begin position="255"/>
        <end position="277"/>
    </location>
</feature>
<evidence type="ECO:0000313" key="3">
    <source>
        <dbReference type="EMBL" id="KAF7271984.1"/>
    </source>
</evidence>
<gene>
    <name evidence="3" type="ORF">GWI33_015190</name>
</gene>
<keyword evidence="2" id="KW-0732">Signal</keyword>
<proteinExistence type="predicted"/>
<feature type="region of interest" description="Disordered" evidence="1">
    <location>
        <begin position="322"/>
        <end position="343"/>
    </location>
</feature>
<keyword evidence="4" id="KW-1185">Reference proteome</keyword>
<dbReference type="Proteomes" id="UP000625711">
    <property type="component" value="Unassembled WGS sequence"/>
</dbReference>
<feature type="compositionally biased region" description="Basic and acidic residues" evidence="1">
    <location>
        <begin position="256"/>
        <end position="266"/>
    </location>
</feature>
<feature type="compositionally biased region" description="Low complexity" evidence="1">
    <location>
        <begin position="204"/>
        <end position="219"/>
    </location>
</feature>
<feature type="compositionally biased region" description="Polar residues" evidence="1">
    <location>
        <begin position="387"/>
        <end position="415"/>
    </location>
</feature>
<dbReference type="OrthoDB" id="6784819at2759"/>
<name>A0A834I311_RHYFE</name>
<evidence type="ECO:0000256" key="2">
    <source>
        <dbReference type="SAM" id="SignalP"/>
    </source>
</evidence>
<accession>A0A834I311</accession>
<dbReference type="AlphaFoldDB" id="A0A834I311"/>
<protein>
    <submittedName>
        <fullName evidence="3">Uncharacterized protein</fullName>
    </submittedName>
</protein>
<feature type="chain" id="PRO_5032482611" evidence="2">
    <location>
        <begin position="20"/>
        <end position="456"/>
    </location>
</feature>
<reference evidence="3" key="1">
    <citation type="submission" date="2020-08" db="EMBL/GenBank/DDBJ databases">
        <title>Genome sequencing and assembly of the red palm weevil Rhynchophorus ferrugineus.</title>
        <authorList>
            <person name="Dias G.B."/>
            <person name="Bergman C.M."/>
            <person name="Manee M."/>
        </authorList>
    </citation>
    <scope>NUCLEOTIDE SEQUENCE</scope>
    <source>
        <strain evidence="3">AA-2017</strain>
        <tissue evidence="3">Whole larva</tissue>
    </source>
</reference>
<dbReference type="EMBL" id="JAACXV010013873">
    <property type="protein sequence ID" value="KAF7271984.1"/>
    <property type="molecule type" value="Genomic_DNA"/>
</dbReference>
<feature type="compositionally biased region" description="Polar residues" evidence="1">
    <location>
        <begin position="322"/>
        <end position="336"/>
    </location>
</feature>
<feature type="signal peptide" evidence="2">
    <location>
        <begin position="1"/>
        <end position="19"/>
    </location>
</feature>
<evidence type="ECO:0000256" key="1">
    <source>
        <dbReference type="SAM" id="MobiDB-lite"/>
    </source>
</evidence>
<comment type="caution">
    <text evidence="3">The sequence shown here is derived from an EMBL/GenBank/DDBJ whole genome shotgun (WGS) entry which is preliminary data.</text>
</comment>
<organism evidence="3 4">
    <name type="scientific">Rhynchophorus ferrugineus</name>
    <name type="common">Red palm weevil</name>
    <name type="synonym">Curculio ferrugineus</name>
    <dbReference type="NCBI Taxonomy" id="354439"/>
    <lineage>
        <taxon>Eukaryota</taxon>
        <taxon>Metazoa</taxon>
        <taxon>Ecdysozoa</taxon>
        <taxon>Arthropoda</taxon>
        <taxon>Hexapoda</taxon>
        <taxon>Insecta</taxon>
        <taxon>Pterygota</taxon>
        <taxon>Neoptera</taxon>
        <taxon>Endopterygota</taxon>
        <taxon>Coleoptera</taxon>
        <taxon>Polyphaga</taxon>
        <taxon>Cucujiformia</taxon>
        <taxon>Curculionidae</taxon>
        <taxon>Dryophthorinae</taxon>
        <taxon>Rhynchophorus</taxon>
    </lineage>
</organism>